<sequence length="84" mass="9714">MLKTTQIKLIHILGGYTKDEYRILSSTVHNKAYENGTKYGFECGIKYLAKQLEHITIQNYGCSKQDWIDKIYSKIQEALKGNVK</sequence>
<keyword evidence="2" id="KW-1185">Reference proteome</keyword>
<protein>
    <submittedName>
        <fullName evidence="1">Uncharacterized protein</fullName>
    </submittedName>
</protein>
<name>A0A7M1RZN8_9CAUD</name>
<accession>A0A7M1RZN8</accession>
<dbReference type="EMBL" id="MT774394">
    <property type="protein sequence ID" value="QOR59828.1"/>
    <property type="molecule type" value="Genomic_DNA"/>
</dbReference>
<dbReference type="Proteomes" id="UP000593898">
    <property type="component" value="Segment"/>
</dbReference>
<dbReference type="KEGG" id="vg:65130444"/>
<evidence type="ECO:0000313" key="2">
    <source>
        <dbReference type="Proteomes" id="UP000593898"/>
    </source>
</evidence>
<dbReference type="GeneID" id="65130444"/>
<proteinExistence type="predicted"/>
<dbReference type="RefSeq" id="YP_010111986.1">
    <property type="nucleotide sequence ID" value="NC_055887.1"/>
</dbReference>
<organism evidence="1 2">
    <name type="scientific">uncultured phage cr271_1</name>
    <dbReference type="NCBI Taxonomy" id="2772078"/>
    <lineage>
        <taxon>Viruses</taxon>
        <taxon>Duplodnaviria</taxon>
        <taxon>Heunggongvirae</taxon>
        <taxon>Uroviricota</taxon>
        <taxon>Caudoviricetes</taxon>
        <taxon>Crassvirales</taxon>
        <taxon>Intestiviridae</taxon>
        <taxon>Obtuvirinae</taxon>
        <taxon>Hacihdavirus</taxon>
        <taxon>Hacihdavirus animalis</taxon>
    </lineage>
</organism>
<reference evidence="1 2" key="1">
    <citation type="submission" date="2020-07" db="EMBL/GenBank/DDBJ databases">
        <title>Taxonomic proposal: Crassvirales, a new order of highly abundant and diverse bacterial viruses.</title>
        <authorList>
            <person name="Shkoporov A.N."/>
            <person name="Stockdale S.R."/>
            <person name="Guerin E."/>
            <person name="Ross R.P."/>
            <person name="Hill C."/>
        </authorList>
    </citation>
    <scope>NUCLEOTIDE SEQUENCE [LARGE SCALE GENOMIC DNA]</scope>
</reference>
<evidence type="ECO:0000313" key="1">
    <source>
        <dbReference type="EMBL" id="QOR59828.1"/>
    </source>
</evidence>